<accession>A0A0M0JTC2</accession>
<feature type="compositionally biased region" description="Basic residues" evidence="1">
    <location>
        <begin position="348"/>
        <end position="359"/>
    </location>
</feature>
<sequence>MGKQPAGRTTVGKAAAGASSASTSAKQAKTAAAAISAVMPHEEIATSKELQAKAEDGGLVRSDRMPHYEYPLLHASKELRQMGAARSIDIVKKAKGAANKPRYLIALPAQLAPMDGGTIGSIERLDTPNPEIYLEWPGQGRLRLRGTLLYPKAKLITLQPRAGQLYCEEAFDNVLVFSEAGWLPPLTRSEGGGGNSAEGGDAPARSLAAGDASLVPIPAAVQQRIHKKWSFSAGAAAEYEGARARPTKSYVDQDSDVDDVDEDVVDVEEFYGERARVKPKPAAKSSGGGGGKAATGGGGKGKATKVEAPAAPKPSAPKRPTAKKATETIVVSDDSDDDFDVHEDDKPKAKKKAPPKKAAAKPAAAPKPQPPKPQPPAKKRKRASSSDEDSVEEFDDVGGGSQGGSQLVANRSRRASASTAKKYVEESDEDDSDS</sequence>
<feature type="region of interest" description="Disordered" evidence="1">
    <location>
        <begin position="1"/>
        <end position="23"/>
    </location>
</feature>
<feature type="region of interest" description="Disordered" evidence="1">
    <location>
        <begin position="242"/>
        <end position="261"/>
    </location>
</feature>
<dbReference type="PANTHER" id="PTHR35698">
    <property type="entry name" value="DNA-BINDING PROTEIN RHL1"/>
    <property type="match status" value="1"/>
</dbReference>
<feature type="compositionally biased region" description="Acidic residues" evidence="1">
    <location>
        <begin position="386"/>
        <end position="396"/>
    </location>
</feature>
<reference evidence="3" key="1">
    <citation type="journal article" date="2015" name="PLoS Genet.">
        <title>Genome Sequence and Transcriptome Analyses of Chrysochromulina tobin: Metabolic Tools for Enhanced Algal Fitness in the Prominent Order Prymnesiales (Haptophyceae).</title>
        <authorList>
            <person name="Hovde B.T."/>
            <person name="Deodato C.R."/>
            <person name="Hunsperger H.M."/>
            <person name="Ryken S.A."/>
            <person name="Yost W."/>
            <person name="Jha R.K."/>
            <person name="Patterson J."/>
            <person name="Monnat R.J. Jr."/>
            <person name="Barlow S.B."/>
            <person name="Starkenburg S.R."/>
            <person name="Cattolico R.A."/>
        </authorList>
    </citation>
    <scope>NUCLEOTIDE SEQUENCE</scope>
    <source>
        <strain evidence="3">CCMP291</strain>
    </source>
</reference>
<dbReference type="GO" id="GO:0003677">
    <property type="term" value="F:DNA binding"/>
    <property type="evidence" value="ECO:0007669"/>
    <property type="project" value="UniProtKB-KW"/>
</dbReference>
<proteinExistence type="predicted"/>
<keyword evidence="2" id="KW-0238">DNA-binding</keyword>
<comment type="caution">
    <text evidence="2">The sequence shown here is derived from an EMBL/GenBank/DDBJ whole genome shotgun (WGS) entry which is preliminary data.</text>
</comment>
<organism evidence="2 3">
    <name type="scientific">Chrysochromulina tobinii</name>
    <dbReference type="NCBI Taxonomy" id="1460289"/>
    <lineage>
        <taxon>Eukaryota</taxon>
        <taxon>Haptista</taxon>
        <taxon>Haptophyta</taxon>
        <taxon>Prymnesiophyceae</taxon>
        <taxon>Prymnesiales</taxon>
        <taxon>Chrysochromulinaceae</taxon>
        <taxon>Chrysochromulina</taxon>
    </lineage>
</organism>
<dbReference type="AlphaFoldDB" id="A0A0M0JTC2"/>
<feature type="compositionally biased region" description="Low complexity" evidence="1">
    <location>
        <begin position="12"/>
        <end position="23"/>
    </location>
</feature>
<dbReference type="InterPro" id="IPR038859">
    <property type="entry name" value="RHL1"/>
</dbReference>
<feature type="compositionally biased region" description="Acidic residues" evidence="1">
    <location>
        <begin position="333"/>
        <end position="342"/>
    </location>
</feature>
<feature type="compositionally biased region" description="Gly residues" evidence="1">
    <location>
        <begin position="286"/>
        <end position="301"/>
    </location>
</feature>
<dbReference type="Proteomes" id="UP000037460">
    <property type="component" value="Unassembled WGS sequence"/>
</dbReference>
<dbReference type="GO" id="GO:0042023">
    <property type="term" value="P:DNA endoreduplication"/>
    <property type="evidence" value="ECO:0007669"/>
    <property type="project" value="InterPro"/>
</dbReference>
<dbReference type="PANTHER" id="PTHR35698:SF2">
    <property type="entry name" value="DNA-BINDING PROTEIN RHL1"/>
    <property type="match status" value="1"/>
</dbReference>
<feature type="compositionally biased region" description="Low complexity" evidence="1">
    <location>
        <begin position="404"/>
        <end position="418"/>
    </location>
</feature>
<dbReference type="EMBL" id="JWZX01002418">
    <property type="protein sequence ID" value="KOO29418.1"/>
    <property type="molecule type" value="Genomic_DNA"/>
</dbReference>
<evidence type="ECO:0000313" key="2">
    <source>
        <dbReference type="EMBL" id="KOO29418.1"/>
    </source>
</evidence>
<feature type="compositionally biased region" description="Pro residues" evidence="1">
    <location>
        <begin position="365"/>
        <end position="376"/>
    </location>
</feature>
<protein>
    <submittedName>
        <fullName evidence="2">DNA-binding protein rhl1</fullName>
    </submittedName>
</protein>
<evidence type="ECO:0000256" key="1">
    <source>
        <dbReference type="SAM" id="MobiDB-lite"/>
    </source>
</evidence>
<dbReference type="OrthoDB" id="568248at2759"/>
<keyword evidence="3" id="KW-1185">Reference proteome</keyword>
<gene>
    <name evidence="2" type="ORF">Ctob_007127</name>
</gene>
<name>A0A0M0JTC2_9EUKA</name>
<evidence type="ECO:0000313" key="3">
    <source>
        <dbReference type="Proteomes" id="UP000037460"/>
    </source>
</evidence>
<feature type="region of interest" description="Disordered" evidence="1">
    <location>
        <begin position="271"/>
        <end position="434"/>
    </location>
</feature>